<protein>
    <submittedName>
        <fullName evidence="2">Uncharacterized protein</fullName>
    </submittedName>
</protein>
<organism evidence="2 3">
    <name type="scientific">Flavobacterium aquidurense</name>
    <dbReference type="NCBI Taxonomy" id="362413"/>
    <lineage>
        <taxon>Bacteria</taxon>
        <taxon>Pseudomonadati</taxon>
        <taxon>Bacteroidota</taxon>
        <taxon>Flavobacteriia</taxon>
        <taxon>Flavobacteriales</taxon>
        <taxon>Flavobacteriaceae</taxon>
        <taxon>Flavobacterium</taxon>
    </lineage>
</organism>
<comment type="caution">
    <text evidence="2">The sequence shown here is derived from an EMBL/GenBank/DDBJ whole genome shotgun (WGS) entry which is preliminary data.</text>
</comment>
<evidence type="ECO:0000256" key="1">
    <source>
        <dbReference type="SAM" id="SignalP"/>
    </source>
</evidence>
<dbReference type="STRING" id="362413.RC62_3525"/>
<evidence type="ECO:0000313" key="3">
    <source>
        <dbReference type="Proteomes" id="UP000050443"/>
    </source>
</evidence>
<gene>
    <name evidence="2" type="ORF">RC62_3525</name>
</gene>
<feature type="signal peptide" evidence="1">
    <location>
        <begin position="1"/>
        <end position="20"/>
    </location>
</feature>
<name>A0A0Q1BNS0_9FLAO</name>
<dbReference type="AlphaFoldDB" id="A0A0Q1BNS0"/>
<accession>A0A0Q1BNS0</accession>
<proteinExistence type="predicted"/>
<reference evidence="2 3" key="1">
    <citation type="submission" date="2014-09" db="EMBL/GenBank/DDBJ databases">
        <title>Genome sequence of Flavobacterium aquidurense RC62.</title>
        <authorList>
            <person name="Kim J.F."/>
            <person name="Kwak M.-J."/>
        </authorList>
    </citation>
    <scope>NUCLEOTIDE SEQUENCE [LARGE SCALE GENOMIC DNA]</scope>
    <source>
        <strain evidence="2 3">RC62</strain>
    </source>
</reference>
<dbReference type="RefSeq" id="WP_055092473.1">
    <property type="nucleotide sequence ID" value="NZ_JRLF01000006.1"/>
</dbReference>
<dbReference type="OrthoDB" id="9788332at2"/>
<evidence type="ECO:0000313" key="2">
    <source>
        <dbReference type="EMBL" id="KQB42518.1"/>
    </source>
</evidence>
<dbReference type="PATRIC" id="fig|362413.3.peg.3449"/>
<dbReference type="Pfam" id="PF09912">
    <property type="entry name" value="DUF2141"/>
    <property type="match status" value="1"/>
</dbReference>
<dbReference type="EMBL" id="JRLF01000006">
    <property type="protein sequence ID" value="KQB42518.1"/>
    <property type="molecule type" value="Genomic_DNA"/>
</dbReference>
<dbReference type="InterPro" id="IPR018673">
    <property type="entry name" value="DUF2141"/>
</dbReference>
<feature type="chain" id="PRO_5006188850" evidence="1">
    <location>
        <begin position="21"/>
        <end position="141"/>
    </location>
</feature>
<dbReference type="Proteomes" id="UP000050443">
    <property type="component" value="Unassembled WGS sequence"/>
</dbReference>
<sequence>MKIKMISLIVLVAVNSALFAQHNFSVEVSGVKPGKGSVFFGLYDKEKGFLDSESQIATAKVKATENKVLYTFKNLPDGDYAIAVYQDLNNNGKCDRNMIGYPTEGFGFSKNYKPKFSAPNFDEVKIAINQYAKTSIALIAK</sequence>
<keyword evidence="1" id="KW-0732">Signal</keyword>